<dbReference type="RefSeq" id="WP_191052614.1">
    <property type="nucleotide sequence ID" value="NZ_JACXRZ010000012.1"/>
</dbReference>
<protein>
    <recommendedName>
        <fullName evidence="5">MacB-like periplasmic core domain-containing protein</fullName>
    </recommendedName>
</protein>
<evidence type="ECO:0000313" key="3">
    <source>
        <dbReference type="EMBL" id="MBD3145005.1"/>
    </source>
</evidence>
<feature type="region of interest" description="Disordered" evidence="1">
    <location>
        <begin position="181"/>
        <end position="206"/>
    </location>
</feature>
<organism evidence="3 4">
    <name type="scientific">Microbispora bryophytorum subsp. camponoti</name>
    <dbReference type="NCBI Taxonomy" id="1677852"/>
    <lineage>
        <taxon>Bacteria</taxon>
        <taxon>Bacillati</taxon>
        <taxon>Actinomycetota</taxon>
        <taxon>Actinomycetes</taxon>
        <taxon>Streptosporangiales</taxon>
        <taxon>Streptosporangiaceae</taxon>
        <taxon>Microbispora</taxon>
    </lineage>
</organism>
<evidence type="ECO:0000256" key="2">
    <source>
        <dbReference type="SAM" id="Phobius"/>
    </source>
</evidence>
<evidence type="ECO:0000313" key="4">
    <source>
        <dbReference type="Proteomes" id="UP000653231"/>
    </source>
</evidence>
<comment type="caution">
    <text evidence="3">The sequence shown here is derived from an EMBL/GenBank/DDBJ whole genome shotgun (WGS) entry which is preliminary data.</text>
</comment>
<reference evidence="3 4" key="1">
    <citation type="submission" date="2020-09" db="EMBL/GenBank/DDBJ databases">
        <title>Actinomycete isolated from the Camponotus japonicus Mayr.</title>
        <authorList>
            <person name="Gong X."/>
        </authorList>
    </citation>
    <scope>NUCLEOTIDE SEQUENCE [LARGE SCALE GENOMIC DNA]</scope>
    <source>
        <strain evidence="3 4">2C-HV3</strain>
    </source>
</reference>
<evidence type="ECO:0000256" key="1">
    <source>
        <dbReference type="SAM" id="MobiDB-lite"/>
    </source>
</evidence>
<keyword evidence="4" id="KW-1185">Reference proteome</keyword>
<dbReference type="EMBL" id="JACXRZ010000012">
    <property type="protein sequence ID" value="MBD3145005.1"/>
    <property type="molecule type" value="Genomic_DNA"/>
</dbReference>
<gene>
    <name evidence="3" type="ORF">IEQ31_17645</name>
</gene>
<feature type="compositionally biased region" description="Basic and acidic residues" evidence="1">
    <location>
        <begin position="195"/>
        <end position="206"/>
    </location>
</feature>
<keyword evidence="2" id="KW-0812">Transmembrane</keyword>
<dbReference type="Proteomes" id="UP000653231">
    <property type="component" value="Unassembled WGS sequence"/>
</dbReference>
<keyword evidence="2" id="KW-1133">Transmembrane helix</keyword>
<keyword evidence="2" id="KW-0472">Membrane</keyword>
<sequence>MATSAPFLLGPAAHKVFSRVAEEAGDHFGVARTAITVLAALLALVLAATVGSGLIQRRGDREERMTDVLGTAFKIYNPGYDIEVRNWGATTTLSMSFTVAARPMRAVGGFVEGYGGVERVVTQDFFGHVGRLPLGHYAGTTLSTALMNVGTGNQPKAVVEFAKPLTTDELVALPPETSRMPRRWFSSGVPRRSPSRGEGRRCGTGP</sequence>
<feature type="transmembrane region" description="Helical" evidence="2">
    <location>
        <begin position="34"/>
        <end position="55"/>
    </location>
</feature>
<proteinExistence type="predicted"/>
<accession>A0ABR8L6E2</accession>
<evidence type="ECO:0008006" key="5">
    <source>
        <dbReference type="Google" id="ProtNLM"/>
    </source>
</evidence>
<name>A0ABR8L6E2_9ACTN</name>